<organism evidence="1 2">
    <name type="scientific">Caldibacillus debilis</name>
    <dbReference type="NCBI Taxonomy" id="301148"/>
    <lineage>
        <taxon>Bacteria</taxon>
        <taxon>Bacillati</taxon>
        <taxon>Bacillota</taxon>
        <taxon>Bacilli</taxon>
        <taxon>Bacillales</taxon>
        <taxon>Bacillaceae</taxon>
        <taxon>Caldibacillus</taxon>
    </lineage>
</organism>
<gene>
    <name evidence="1" type="ORF">B4135_0039</name>
</gene>
<protein>
    <submittedName>
        <fullName evidence="1">Uncharacterized protein</fullName>
    </submittedName>
</protein>
<dbReference type="Proteomes" id="UP000075683">
    <property type="component" value="Unassembled WGS sequence"/>
</dbReference>
<dbReference type="EMBL" id="LQYT01000045">
    <property type="protein sequence ID" value="KYD18812.1"/>
    <property type="molecule type" value="Genomic_DNA"/>
</dbReference>
<evidence type="ECO:0000313" key="1">
    <source>
        <dbReference type="EMBL" id="KYD18812.1"/>
    </source>
</evidence>
<comment type="caution">
    <text evidence="1">The sequence shown here is derived from an EMBL/GenBank/DDBJ whole genome shotgun (WGS) entry which is preliminary data.</text>
</comment>
<reference evidence="1 2" key="1">
    <citation type="submission" date="2016-01" db="EMBL/GenBank/DDBJ databases">
        <title>Draft Genome Sequences of Seven Thermophilic Sporeformers Isolated from Foods.</title>
        <authorList>
            <person name="Berendsen E.M."/>
            <person name="Wells-Bennik M.H."/>
            <person name="Krawcyk A.O."/>
            <person name="De Jong A."/>
            <person name="Holsappel S."/>
            <person name="Eijlander R.T."/>
            <person name="Kuipers O.P."/>
        </authorList>
    </citation>
    <scope>NUCLEOTIDE SEQUENCE [LARGE SCALE GENOMIC DNA]</scope>
    <source>
        <strain evidence="1 2">B4135</strain>
    </source>
</reference>
<dbReference type="AlphaFoldDB" id="A0A150M3J3"/>
<evidence type="ECO:0000313" key="2">
    <source>
        <dbReference type="Proteomes" id="UP000075683"/>
    </source>
</evidence>
<name>A0A150M3J3_9BACI</name>
<proteinExistence type="predicted"/>
<sequence length="37" mass="4180">MEKNGDIRNFVTVKKIRAFPVFSPETTSGREAVIDII</sequence>
<accession>A0A150M3J3</accession>